<keyword evidence="1" id="KW-0472">Membrane</keyword>
<dbReference type="AlphaFoldDB" id="A0A7W6E1I4"/>
<protein>
    <submittedName>
        <fullName evidence="2">Membrane protein DedA with SNARE-associated domain</fullName>
    </submittedName>
</protein>
<feature type="transmembrane region" description="Helical" evidence="1">
    <location>
        <begin position="42"/>
        <end position="60"/>
    </location>
</feature>
<name>A0A7W6E1I4_9RHOB</name>
<reference evidence="2 3" key="1">
    <citation type="submission" date="2020-08" db="EMBL/GenBank/DDBJ databases">
        <title>Genomic Encyclopedia of Type Strains, Phase IV (KMG-IV): sequencing the most valuable type-strain genomes for metagenomic binning, comparative biology and taxonomic classification.</title>
        <authorList>
            <person name="Goeker M."/>
        </authorList>
    </citation>
    <scope>NUCLEOTIDE SEQUENCE [LARGE SCALE GENOMIC DNA]</scope>
    <source>
        <strain evidence="2 3">DSM 102234</strain>
    </source>
</reference>
<keyword evidence="1" id="KW-0812">Transmembrane</keyword>
<gene>
    <name evidence="2" type="ORF">GGR95_000627</name>
</gene>
<keyword evidence="3" id="KW-1185">Reference proteome</keyword>
<dbReference type="RefSeq" id="WP_221384655.1">
    <property type="nucleotide sequence ID" value="NZ_JACIEI010000001.1"/>
</dbReference>
<evidence type="ECO:0000313" key="2">
    <source>
        <dbReference type="EMBL" id="MBB3993008.1"/>
    </source>
</evidence>
<keyword evidence="1" id="KW-1133">Transmembrane helix</keyword>
<accession>A0A7W6E1I4</accession>
<dbReference type="EMBL" id="JACIEI010000001">
    <property type="protein sequence ID" value="MBB3993008.1"/>
    <property type="molecule type" value="Genomic_DNA"/>
</dbReference>
<evidence type="ECO:0000313" key="3">
    <source>
        <dbReference type="Proteomes" id="UP000530268"/>
    </source>
</evidence>
<dbReference type="Proteomes" id="UP000530268">
    <property type="component" value="Unassembled WGS sequence"/>
</dbReference>
<comment type="caution">
    <text evidence="2">The sequence shown here is derived from an EMBL/GenBank/DDBJ whole genome shotgun (WGS) entry which is preliminary data.</text>
</comment>
<organism evidence="2 3">
    <name type="scientific">Sulfitobacter undariae</name>
    <dbReference type="NCBI Taxonomy" id="1563671"/>
    <lineage>
        <taxon>Bacteria</taxon>
        <taxon>Pseudomonadati</taxon>
        <taxon>Pseudomonadota</taxon>
        <taxon>Alphaproteobacteria</taxon>
        <taxon>Rhodobacterales</taxon>
        <taxon>Roseobacteraceae</taxon>
        <taxon>Sulfitobacter</taxon>
    </lineage>
</organism>
<feature type="transmembrane region" description="Helical" evidence="1">
    <location>
        <begin position="12"/>
        <end position="30"/>
    </location>
</feature>
<evidence type="ECO:0000256" key="1">
    <source>
        <dbReference type="SAM" id="Phobius"/>
    </source>
</evidence>
<proteinExistence type="predicted"/>
<sequence>MPTTQKQFIFRNLRAVAIWFLVVTVLISLYAKSVDPLPVSLLQRLLIAVGIVIFCNIPFVRAIGRIYRDTTPDDGDLDD</sequence>